<evidence type="ECO:0000313" key="3">
    <source>
        <dbReference type="Proteomes" id="UP000610966"/>
    </source>
</evidence>
<keyword evidence="3" id="KW-1185">Reference proteome</keyword>
<dbReference type="EMBL" id="BOOG01000027">
    <property type="protein sequence ID" value="GIH70942.1"/>
    <property type="molecule type" value="Genomic_DNA"/>
</dbReference>
<dbReference type="Proteomes" id="UP000610966">
    <property type="component" value="Unassembled WGS sequence"/>
</dbReference>
<proteinExistence type="predicted"/>
<gene>
    <name evidence="2" type="ORF">Mth01_31950</name>
</gene>
<dbReference type="AlphaFoldDB" id="A0A8J3R8B1"/>
<organism evidence="2 3">
    <name type="scientific">Sphaerimonospora thailandensis</name>
    <dbReference type="NCBI Taxonomy" id="795644"/>
    <lineage>
        <taxon>Bacteria</taxon>
        <taxon>Bacillati</taxon>
        <taxon>Actinomycetota</taxon>
        <taxon>Actinomycetes</taxon>
        <taxon>Streptosporangiales</taxon>
        <taxon>Streptosporangiaceae</taxon>
        <taxon>Sphaerimonospora</taxon>
    </lineage>
</organism>
<sequence length="72" mass="7539">MPESPEEPEAEAAGESSDRPQPDVNAMAASSATAALDAVMCGPPWGDITPGTLRIRFPGAYGLEWKPGKILE</sequence>
<protein>
    <submittedName>
        <fullName evidence="2">Uncharacterized protein</fullName>
    </submittedName>
</protein>
<feature type="region of interest" description="Disordered" evidence="1">
    <location>
        <begin position="1"/>
        <end position="29"/>
    </location>
</feature>
<comment type="caution">
    <text evidence="2">The sequence shown here is derived from an EMBL/GenBank/DDBJ whole genome shotgun (WGS) entry which is preliminary data.</text>
</comment>
<feature type="compositionally biased region" description="Acidic residues" evidence="1">
    <location>
        <begin position="1"/>
        <end position="12"/>
    </location>
</feature>
<name>A0A8J3R8B1_9ACTN</name>
<evidence type="ECO:0000256" key="1">
    <source>
        <dbReference type="SAM" id="MobiDB-lite"/>
    </source>
</evidence>
<reference evidence="2" key="1">
    <citation type="submission" date="2021-01" db="EMBL/GenBank/DDBJ databases">
        <title>Whole genome shotgun sequence of Sphaerimonospora thailandensis NBRC 107569.</title>
        <authorList>
            <person name="Komaki H."/>
            <person name="Tamura T."/>
        </authorList>
    </citation>
    <scope>NUCLEOTIDE SEQUENCE</scope>
    <source>
        <strain evidence="2">NBRC 107569</strain>
    </source>
</reference>
<accession>A0A8J3R8B1</accession>
<evidence type="ECO:0000313" key="2">
    <source>
        <dbReference type="EMBL" id="GIH70942.1"/>
    </source>
</evidence>